<dbReference type="InterPro" id="IPR015421">
    <property type="entry name" value="PyrdxlP-dep_Trfase_major"/>
</dbReference>
<dbReference type="Gene3D" id="3.40.640.10">
    <property type="entry name" value="Type I PLP-dependent aspartate aminotransferase-like (Major domain)"/>
    <property type="match status" value="1"/>
</dbReference>
<dbReference type="VEuPathDB" id="TriTrypDB:ADEAN_000835500"/>
<keyword evidence="4" id="KW-0808">Transferase</keyword>
<dbReference type="Proteomes" id="UP000515908">
    <property type="component" value="Chromosome 18"/>
</dbReference>
<proteinExistence type="inferred from homology"/>
<dbReference type="InterPro" id="IPR015424">
    <property type="entry name" value="PyrdxlP-dep_Trfase"/>
</dbReference>
<dbReference type="CDD" id="cd00610">
    <property type="entry name" value="OAT_like"/>
    <property type="match status" value="1"/>
</dbReference>
<evidence type="ECO:0000256" key="2">
    <source>
        <dbReference type="ARBA" id="ARBA00022898"/>
    </source>
</evidence>
<dbReference type="InterPro" id="IPR005814">
    <property type="entry name" value="Aminotrans_3"/>
</dbReference>
<dbReference type="Gene3D" id="3.90.1150.10">
    <property type="entry name" value="Aspartate Aminotransferase, domain 1"/>
    <property type="match status" value="1"/>
</dbReference>
<evidence type="ECO:0000313" key="5">
    <source>
        <dbReference type="Proteomes" id="UP000515908"/>
    </source>
</evidence>
<gene>
    <name evidence="4" type="ORF">ADEAN_000835500</name>
</gene>
<dbReference type="PANTHER" id="PTHR43094">
    <property type="entry name" value="AMINOTRANSFERASE"/>
    <property type="match status" value="1"/>
</dbReference>
<keyword evidence="2 3" id="KW-0663">Pyridoxal phosphate</keyword>
<dbReference type="SUPFAM" id="SSF53383">
    <property type="entry name" value="PLP-dependent transferases"/>
    <property type="match status" value="1"/>
</dbReference>
<evidence type="ECO:0000256" key="3">
    <source>
        <dbReference type="RuleBase" id="RU003560"/>
    </source>
</evidence>
<dbReference type="PANTHER" id="PTHR43094:SF1">
    <property type="entry name" value="AMINOTRANSFERASE CLASS-III"/>
    <property type="match status" value="1"/>
</dbReference>
<keyword evidence="5" id="KW-1185">Reference proteome</keyword>
<name>A0A7G2CRM4_9TRYP</name>
<dbReference type="EMBL" id="LR877162">
    <property type="protein sequence ID" value="CAD2220832.1"/>
    <property type="molecule type" value="Genomic_DNA"/>
</dbReference>
<reference evidence="4 5" key="1">
    <citation type="submission" date="2020-08" db="EMBL/GenBank/DDBJ databases">
        <authorList>
            <person name="Newling K."/>
            <person name="Davey J."/>
            <person name="Forrester S."/>
        </authorList>
    </citation>
    <scope>NUCLEOTIDE SEQUENCE [LARGE SCALE GENOMIC DNA]</scope>
    <source>
        <strain evidence="5">Crithidia deanei Carvalho (ATCC PRA-265)</strain>
    </source>
</reference>
<dbReference type="Pfam" id="PF00202">
    <property type="entry name" value="Aminotran_3"/>
    <property type="match status" value="1"/>
</dbReference>
<evidence type="ECO:0000313" key="4">
    <source>
        <dbReference type="EMBL" id="CAD2220832.1"/>
    </source>
</evidence>
<keyword evidence="4" id="KW-0032">Aminotransferase</keyword>
<dbReference type="PIRSF" id="PIRSF000521">
    <property type="entry name" value="Transaminase_4ab_Lys_Orn"/>
    <property type="match status" value="1"/>
</dbReference>
<dbReference type="GO" id="GO:0008483">
    <property type="term" value="F:transaminase activity"/>
    <property type="evidence" value="ECO:0007669"/>
    <property type="project" value="UniProtKB-KW"/>
</dbReference>
<dbReference type="GO" id="GO:0030170">
    <property type="term" value="F:pyridoxal phosphate binding"/>
    <property type="evidence" value="ECO:0007669"/>
    <property type="project" value="InterPro"/>
</dbReference>
<comment type="similarity">
    <text evidence="1 3">Belongs to the class-III pyridoxal-phosphate-dependent aminotransferase family.</text>
</comment>
<dbReference type="InterPro" id="IPR015422">
    <property type="entry name" value="PyrdxlP-dep_Trfase_small"/>
</dbReference>
<sequence>MLSATSARLNATKGKSVSEIVGRHCYKTWSAQKGWKPLNITGAKDCHFWDESGKKYLDVSSQVICSTLGHQNDAVTKALVDQAQKLAFIAPGFAFEARAQLVSRLLEVVPKGIDKFFFPTSGTAANEAAIKIARMYTGKHKIVTRYNSYHGATTLSMSLTSDYRHFVATKMRTIDGNGVLRAPEYHPYRPGPFGVTSDRHMEYFEYLFENEPDIACVIMEPIVGSNGILIPPEDYWPRLRELTKKYGILLIADEVMSGWGRAGEWFAVDKWNVQPDIITTAKGISNSTGPLGMVGTTREIADYFEDHVFSHGHTFESHPMTIAPAVAAIDEYKRLNLMEYSRTAGAKLGEKLSALKAKHPSVGDVRGTGMFWAVDLVKDRKTNAPFATNVSKSRGEPAPVDMVGAKMMEQGVFVLTHVNTINVAPPLIITEEEMDIAVKAIDEALKITDALVVN</sequence>
<dbReference type="GO" id="GO:0005829">
    <property type="term" value="C:cytosol"/>
    <property type="evidence" value="ECO:0007669"/>
    <property type="project" value="TreeGrafter"/>
</dbReference>
<organism evidence="4 5">
    <name type="scientific">Angomonas deanei</name>
    <dbReference type="NCBI Taxonomy" id="59799"/>
    <lineage>
        <taxon>Eukaryota</taxon>
        <taxon>Discoba</taxon>
        <taxon>Euglenozoa</taxon>
        <taxon>Kinetoplastea</taxon>
        <taxon>Metakinetoplastina</taxon>
        <taxon>Trypanosomatida</taxon>
        <taxon>Trypanosomatidae</taxon>
        <taxon>Strigomonadinae</taxon>
        <taxon>Angomonas</taxon>
    </lineage>
</organism>
<accession>A0A7G2CRM4</accession>
<protein>
    <submittedName>
        <fullName evidence="4">Aminotransferase class-III, putative</fullName>
    </submittedName>
</protein>
<evidence type="ECO:0000256" key="1">
    <source>
        <dbReference type="ARBA" id="ARBA00008954"/>
    </source>
</evidence>
<dbReference type="AlphaFoldDB" id="A0A7G2CRM4"/>